<dbReference type="AlphaFoldDB" id="A0A232F1K8"/>
<protein>
    <submittedName>
        <fullName evidence="1">Uncharacterized protein</fullName>
    </submittedName>
</protein>
<gene>
    <name evidence="1" type="ORF">TSAR_001989</name>
</gene>
<evidence type="ECO:0000313" key="2">
    <source>
        <dbReference type="Proteomes" id="UP000215335"/>
    </source>
</evidence>
<organism evidence="1 2">
    <name type="scientific">Trichomalopsis sarcophagae</name>
    <dbReference type="NCBI Taxonomy" id="543379"/>
    <lineage>
        <taxon>Eukaryota</taxon>
        <taxon>Metazoa</taxon>
        <taxon>Ecdysozoa</taxon>
        <taxon>Arthropoda</taxon>
        <taxon>Hexapoda</taxon>
        <taxon>Insecta</taxon>
        <taxon>Pterygota</taxon>
        <taxon>Neoptera</taxon>
        <taxon>Endopterygota</taxon>
        <taxon>Hymenoptera</taxon>
        <taxon>Apocrita</taxon>
        <taxon>Proctotrupomorpha</taxon>
        <taxon>Chalcidoidea</taxon>
        <taxon>Pteromalidae</taxon>
        <taxon>Pteromalinae</taxon>
        <taxon>Trichomalopsis</taxon>
    </lineage>
</organism>
<dbReference type="Proteomes" id="UP000215335">
    <property type="component" value="Unassembled WGS sequence"/>
</dbReference>
<reference evidence="1 2" key="1">
    <citation type="journal article" date="2017" name="Curr. Biol.">
        <title>The Evolution of Venom by Co-option of Single-Copy Genes.</title>
        <authorList>
            <person name="Martinson E.O."/>
            <person name="Mrinalini"/>
            <person name="Kelkar Y.D."/>
            <person name="Chang C.H."/>
            <person name="Werren J.H."/>
        </authorList>
    </citation>
    <scope>NUCLEOTIDE SEQUENCE [LARGE SCALE GENOMIC DNA]</scope>
    <source>
        <strain evidence="1 2">Alberta</strain>
        <tissue evidence="1">Whole body</tissue>
    </source>
</reference>
<keyword evidence="2" id="KW-1185">Reference proteome</keyword>
<evidence type="ECO:0000313" key="1">
    <source>
        <dbReference type="EMBL" id="OXU24686.1"/>
    </source>
</evidence>
<dbReference type="EMBL" id="NNAY01001224">
    <property type="protein sequence ID" value="OXU24686.1"/>
    <property type="molecule type" value="Genomic_DNA"/>
</dbReference>
<name>A0A232F1K8_9HYME</name>
<comment type="caution">
    <text evidence="1">The sequence shown here is derived from an EMBL/GenBank/DDBJ whole genome shotgun (WGS) entry which is preliminary data.</text>
</comment>
<proteinExistence type="predicted"/>
<accession>A0A232F1K8</accession>
<sequence>MVYYSPLRAAEGDIIPPKKKVSLRRVSTDL</sequence>